<dbReference type="AlphaFoldDB" id="A0A2K2CPP0"/>
<accession>A0A2K2CPP0</accession>
<proteinExistence type="predicted"/>
<evidence type="ECO:0000313" key="3">
    <source>
        <dbReference type="EnsemblPlants" id="PNT64000"/>
    </source>
</evidence>
<dbReference type="OrthoDB" id="784693at2759"/>
<dbReference type="PANTHER" id="PTHR34964:SF1">
    <property type="entry name" value="MEMBRANE LIPOPROTEIN"/>
    <property type="match status" value="1"/>
</dbReference>
<organism evidence="2">
    <name type="scientific">Brachypodium distachyon</name>
    <name type="common">Purple false brome</name>
    <name type="synonym">Trachynia distachya</name>
    <dbReference type="NCBI Taxonomy" id="15368"/>
    <lineage>
        <taxon>Eukaryota</taxon>
        <taxon>Viridiplantae</taxon>
        <taxon>Streptophyta</taxon>
        <taxon>Embryophyta</taxon>
        <taxon>Tracheophyta</taxon>
        <taxon>Spermatophyta</taxon>
        <taxon>Magnoliopsida</taxon>
        <taxon>Liliopsida</taxon>
        <taxon>Poales</taxon>
        <taxon>Poaceae</taxon>
        <taxon>BOP clade</taxon>
        <taxon>Pooideae</taxon>
        <taxon>Stipodae</taxon>
        <taxon>Brachypodieae</taxon>
        <taxon>Brachypodium</taxon>
    </lineage>
</organism>
<reference evidence="3" key="3">
    <citation type="submission" date="2018-08" db="UniProtKB">
        <authorList>
            <consortium name="EnsemblPlants"/>
        </authorList>
    </citation>
    <scope>IDENTIFICATION</scope>
    <source>
        <strain evidence="3">cv. Bd21</strain>
    </source>
</reference>
<dbReference type="EMBL" id="CM000883">
    <property type="protein sequence ID" value="PNT64000.1"/>
    <property type="molecule type" value="Genomic_DNA"/>
</dbReference>
<dbReference type="Proteomes" id="UP000008810">
    <property type="component" value="Chromosome 4"/>
</dbReference>
<name>A0A2K2CPP0_BRADI</name>
<evidence type="ECO:0000313" key="4">
    <source>
        <dbReference type="Proteomes" id="UP000008810"/>
    </source>
</evidence>
<sequence>MAPPQGQQEEQRGRPASSFCVWLVTALLLASVLGGGACLVAYVVLPPGEAPGWIAAAGLALVALPWAFWIATGLYRCVTTRSADRAAAAAVAPGSGSMVSRAQGS</sequence>
<dbReference type="FunCoup" id="A0A2K2CPP0">
    <property type="interactions" value="1"/>
</dbReference>
<keyword evidence="1" id="KW-1133">Transmembrane helix</keyword>
<keyword evidence="4" id="KW-1185">Reference proteome</keyword>
<keyword evidence="1" id="KW-0472">Membrane</keyword>
<reference evidence="2" key="2">
    <citation type="submission" date="2017-06" db="EMBL/GenBank/DDBJ databases">
        <title>WGS assembly of Brachypodium distachyon.</title>
        <authorList>
            <consortium name="The International Brachypodium Initiative"/>
            <person name="Lucas S."/>
            <person name="Harmon-Smith M."/>
            <person name="Lail K."/>
            <person name="Tice H."/>
            <person name="Grimwood J."/>
            <person name="Bruce D."/>
            <person name="Barry K."/>
            <person name="Shu S."/>
            <person name="Lindquist E."/>
            <person name="Wang M."/>
            <person name="Pitluck S."/>
            <person name="Vogel J.P."/>
            <person name="Garvin D.F."/>
            <person name="Mockler T.C."/>
            <person name="Schmutz J."/>
            <person name="Rokhsar D."/>
            <person name="Bevan M.W."/>
        </authorList>
    </citation>
    <scope>NUCLEOTIDE SEQUENCE</scope>
    <source>
        <strain evidence="2">Bd21</strain>
    </source>
</reference>
<keyword evidence="1" id="KW-0812">Transmembrane</keyword>
<dbReference type="Gramene" id="PNT64000">
    <property type="protein sequence ID" value="PNT64000"/>
    <property type="gene ID" value="BRADI_4g23345v3"/>
</dbReference>
<reference evidence="2 3" key="1">
    <citation type="journal article" date="2010" name="Nature">
        <title>Genome sequencing and analysis of the model grass Brachypodium distachyon.</title>
        <authorList>
            <consortium name="International Brachypodium Initiative"/>
        </authorList>
    </citation>
    <scope>NUCLEOTIDE SEQUENCE [LARGE SCALE GENOMIC DNA]</scope>
    <source>
        <strain evidence="2 3">Bd21</strain>
    </source>
</reference>
<feature type="transmembrane region" description="Helical" evidence="1">
    <location>
        <begin position="21"/>
        <end position="45"/>
    </location>
</feature>
<evidence type="ECO:0000256" key="1">
    <source>
        <dbReference type="SAM" id="Phobius"/>
    </source>
</evidence>
<dbReference type="KEGG" id="bdi:100823922"/>
<protein>
    <submittedName>
        <fullName evidence="2 3">Uncharacterized protein</fullName>
    </submittedName>
</protein>
<gene>
    <name evidence="3" type="primary">LOC100823922</name>
    <name evidence="2" type="ORF">BRADI_4g23345v3</name>
</gene>
<dbReference type="PANTHER" id="PTHR34964">
    <property type="entry name" value="MEMBRANE LIPOPROTEIN-RELATED"/>
    <property type="match status" value="1"/>
</dbReference>
<dbReference type="GeneID" id="100823922"/>
<evidence type="ECO:0000313" key="2">
    <source>
        <dbReference type="EMBL" id="PNT64000.1"/>
    </source>
</evidence>
<dbReference type="EnsemblPlants" id="PNT64000">
    <property type="protein sequence ID" value="PNT64000"/>
    <property type="gene ID" value="BRADI_4g23345v3"/>
</dbReference>
<feature type="transmembrane region" description="Helical" evidence="1">
    <location>
        <begin position="51"/>
        <end position="75"/>
    </location>
</feature>
<dbReference type="RefSeq" id="XP_003577746.1">
    <property type="nucleotide sequence ID" value="XM_003577698.2"/>
</dbReference>